<dbReference type="STRING" id="1237149.C900_04560"/>
<sequence length="45" mass="4912">MLIPATNKSTAKIFTCSFIVLTVFDLLFESTTNNGLTAGQDVMEK</sequence>
<evidence type="ECO:0000313" key="1">
    <source>
        <dbReference type="EMBL" id="ELR69857.1"/>
    </source>
</evidence>
<evidence type="ECO:0000313" key="2">
    <source>
        <dbReference type="Proteomes" id="UP000011135"/>
    </source>
</evidence>
<comment type="caution">
    <text evidence="1">The sequence shown here is derived from an EMBL/GenBank/DDBJ whole genome shotgun (WGS) entry which is preliminary data.</text>
</comment>
<reference evidence="1 2" key="1">
    <citation type="submission" date="2012-12" db="EMBL/GenBank/DDBJ databases">
        <title>Genome assembly of Fulvivirga imtechensis AK7.</title>
        <authorList>
            <person name="Nupur N."/>
            <person name="Khatri I."/>
            <person name="Kumar R."/>
            <person name="Subramanian S."/>
            <person name="Pinnaka A."/>
        </authorList>
    </citation>
    <scope>NUCLEOTIDE SEQUENCE [LARGE SCALE GENOMIC DNA]</scope>
    <source>
        <strain evidence="1 2">AK7</strain>
    </source>
</reference>
<organism evidence="1 2">
    <name type="scientific">Fulvivirga imtechensis AK7</name>
    <dbReference type="NCBI Taxonomy" id="1237149"/>
    <lineage>
        <taxon>Bacteria</taxon>
        <taxon>Pseudomonadati</taxon>
        <taxon>Bacteroidota</taxon>
        <taxon>Cytophagia</taxon>
        <taxon>Cytophagales</taxon>
        <taxon>Fulvivirgaceae</taxon>
        <taxon>Fulvivirga</taxon>
    </lineage>
</organism>
<gene>
    <name evidence="1" type="ORF">C900_04560</name>
</gene>
<protein>
    <submittedName>
        <fullName evidence="1">Uncharacterized protein</fullName>
    </submittedName>
</protein>
<keyword evidence="2" id="KW-1185">Reference proteome</keyword>
<name>L8JR87_9BACT</name>
<proteinExistence type="predicted"/>
<accession>L8JR87</accession>
<dbReference type="Proteomes" id="UP000011135">
    <property type="component" value="Unassembled WGS sequence"/>
</dbReference>
<dbReference type="AlphaFoldDB" id="L8JR87"/>
<dbReference type="EMBL" id="AMZN01000066">
    <property type="protein sequence ID" value="ELR69857.1"/>
    <property type="molecule type" value="Genomic_DNA"/>
</dbReference>